<dbReference type="EMBL" id="JAYMYR010000007">
    <property type="protein sequence ID" value="KAK7354142.1"/>
    <property type="molecule type" value="Genomic_DNA"/>
</dbReference>
<accession>A0AAN9MLI2</accession>
<dbReference type="Proteomes" id="UP001374584">
    <property type="component" value="Unassembled WGS sequence"/>
</dbReference>
<evidence type="ECO:0000313" key="2">
    <source>
        <dbReference type="Proteomes" id="UP001374584"/>
    </source>
</evidence>
<gene>
    <name evidence="1" type="ORF">VNO80_19600</name>
</gene>
<evidence type="ECO:0000313" key="1">
    <source>
        <dbReference type="EMBL" id="KAK7354142.1"/>
    </source>
</evidence>
<name>A0AAN9MLI2_PHACN</name>
<dbReference type="AlphaFoldDB" id="A0AAN9MLI2"/>
<reference evidence="1 2" key="1">
    <citation type="submission" date="2024-01" db="EMBL/GenBank/DDBJ databases">
        <title>The genomes of 5 underutilized Papilionoideae crops provide insights into root nodulation and disease resistanc.</title>
        <authorList>
            <person name="Jiang F."/>
        </authorList>
    </citation>
    <scope>NUCLEOTIDE SEQUENCE [LARGE SCALE GENOMIC DNA]</scope>
    <source>
        <strain evidence="1">JINMINGXINNONG_FW02</strain>
        <tissue evidence="1">Leaves</tissue>
    </source>
</reference>
<organism evidence="1 2">
    <name type="scientific">Phaseolus coccineus</name>
    <name type="common">Scarlet runner bean</name>
    <name type="synonym">Phaseolus multiflorus</name>
    <dbReference type="NCBI Taxonomy" id="3886"/>
    <lineage>
        <taxon>Eukaryota</taxon>
        <taxon>Viridiplantae</taxon>
        <taxon>Streptophyta</taxon>
        <taxon>Embryophyta</taxon>
        <taxon>Tracheophyta</taxon>
        <taxon>Spermatophyta</taxon>
        <taxon>Magnoliopsida</taxon>
        <taxon>eudicotyledons</taxon>
        <taxon>Gunneridae</taxon>
        <taxon>Pentapetalae</taxon>
        <taxon>rosids</taxon>
        <taxon>fabids</taxon>
        <taxon>Fabales</taxon>
        <taxon>Fabaceae</taxon>
        <taxon>Papilionoideae</taxon>
        <taxon>50 kb inversion clade</taxon>
        <taxon>NPAAA clade</taxon>
        <taxon>indigoferoid/millettioid clade</taxon>
        <taxon>Phaseoleae</taxon>
        <taxon>Phaseolus</taxon>
    </lineage>
</organism>
<protein>
    <submittedName>
        <fullName evidence="1">Uncharacterized protein</fullName>
    </submittedName>
</protein>
<sequence>MKLIGNLLYLSSNLGVTWPSLYLYPTIHSLSPILLRFSPSLSTSLSPYATPRAHCASPLTNPAHVSPPFFNRFSPKKRKLRLPCFASPTPLTQLLPTIISFHSSSPSANVRRLNGAL</sequence>
<proteinExistence type="predicted"/>
<comment type="caution">
    <text evidence="1">The sequence shown here is derived from an EMBL/GenBank/DDBJ whole genome shotgun (WGS) entry which is preliminary data.</text>
</comment>
<keyword evidence="2" id="KW-1185">Reference proteome</keyword>